<dbReference type="GO" id="GO:0005886">
    <property type="term" value="C:plasma membrane"/>
    <property type="evidence" value="ECO:0007669"/>
    <property type="project" value="UniProtKB-SubCell"/>
</dbReference>
<dbReference type="AlphaFoldDB" id="A0A4R6RWU1"/>
<dbReference type="SUPFAM" id="SSF161098">
    <property type="entry name" value="MetI-like"/>
    <property type="match status" value="1"/>
</dbReference>
<keyword evidence="3" id="KW-1003">Cell membrane</keyword>
<evidence type="ECO:0000256" key="3">
    <source>
        <dbReference type="ARBA" id="ARBA00022475"/>
    </source>
</evidence>
<keyword evidence="2 7" id="KW-0813">Transport</keyword>
<feature type="domain" description="ABC transmembrane type-1" evidence="8">
    <location>
        <begin position="59"/>
        <end position="239"/>
    </location>
</feature>
<feature type="transmembrane region" description="Helical" evidence="7">
    <location>
        <begin position="221"/>
        <end position="239"/>
    </location>
</feature>
<reference evidence="9 10" key="1">
    <citation type="submission" date="2019-03" db="EMBL/GenBank/DDBJ databases">
        <title>Genomic analyses of the natural microbiome of Caenorhabditis elegans.</title>
        <authorList>
            <person name="Samuel B."/>
        </authorList>
    </citation>
    <scope>NUCLEOTIDE SEQUENCE [LARGE SCALE GENOMIC DNA]</scope>
    <source>
        <strain evidence="9 10">JUb18</strain>
    </source>
</reference>
<dbReference type="InterPro" id="IPR035906">
    <property type="entry name" value="MetI-like_sf"/>
</dbReference>
<gene>
    <name evidence="9" type="ORF">EDF62_2128</name>
</gene>
<dbReference type="PROSITE" id="PS50928">
    <property type="entry name" value="ABC_TM1"/>
    <property type="match status" value="1"/>
</dbReference>
<dbReference type="RefSeq" id="WP_133616984.1">
    <property type="nucleotide sequence ID" value="NZ_SNYA01000005.1"/>
</dbReference>
<keyword evidence="6 7" id="KW-0472">Membrane</keyword>
<keyword evidence="4 7" id="KW-0812">Transmembrane</keyword>
<evidence type="ECO:0000313" key="10">
    <source>
        <dbReference type="Proteomes" id="UP000295601"/>
    </source>
</evidence>
<keyword evidence="10" id="KW-1185">Reference proteome</keyword>
<feature type="transmembrane region" description="Helical" evidence="7">
    <location>
        <begin position="7"/>
        <end position="26"/>
    </location>
</feature>
<evidence type="ECO:0000313" key="9">
    <source>
        <dbReference type="EMBL" id="TDP91511.1"/>
    </source>
</evidence>
<dbReference type="OrthoDB" id="5458199at2"/>
<dbReference type="Proteomes" id="UP000295601">
    <property type="component" value="Unassembled WGS sequence"/>
</dbReference>
<dbReference type="Gene3D" id="1.10.3720.10">
    <property type="entry name" value="MetI-like"/>
    <property type="match status" value="1"/>
</dbReference>
<feature type="transmembrane region" description="Helical" evidence="7">
    <location>
        <begin position="63"/>
        <end position="86"/>
    </location>
</feature>
<keyword evidence="5 7" id="KW-1133">Transmembrane helix</keyword>
<name>A0A4R6RWU1_9MICO</name>
<comment type="similarity">
    <text evidence="7">Belongs to the binding-protein-dependent transport system permease family.</text>
</comment>
<evidence type="ECO:0000256" key="6">
    <source>
        <dbReference type="ARBA" id="ARBA00023136"/>
    </source>
</evidence>
<feature type="transmembrane region" description="Helical" evidence="7">
    <location>
        <begin position="107"/>
        <end position="138"/>
    </location>
</feature>
<dbReference type="PANTHER" id="PTHR30151">
    <property type="entry name" value="ALKANE SULFONATE ABC TRANSPORTER-RELATED, MEMBRANE SUBUNIT"/>
    <property type="match status" value="1"/>
</dbReference>
<evidence type="ECO:0000256" key="1">
    <source>
        <dbReference type="ARBA" id="ARBA00004651"/>
    </source>
</evidence>
<comment type="caution">
    <text evidence="9">The sequence shown here is derived from an EMBL/GenBank/DDBJ whole genome shotgun (WGS) entry which is preliminary data.</text>
</comment>
<comment type="subcellular location">
    <subcellularLocation>
        <location evidence="1 7">Cell membrane</location>
        <topology evidence="1 7">Multi-pass membrane protein</topology>
    </subcellularLocation>
</comment>
<dbReference type="Pfam" id="PF00528">
    <property type="entry name" value="BPD_transp_1"/>
    <property type="match status" value="1"/>
</dbReference>
<dbReference type="GO" id="GO:0055085">
    <property type="term" value="P:transmembrane transport"/>
    <property type="evidence" value="ECO:0007669"/>
    <property type="project" value="InterPro"/>
</dbReference>
<dbReference type="EMBL" id="SNYA01000005">
    <property type="protein sequence ID" value="TDP91511.1"/>
    <property type="molecule type" value="Genomic_DNA"/>
</dbReference>
<organism evidence="9 10">
    <name type="scientific">Leucobacter luti</name>
    <dbReference type="NCBI Taxonomy" id="340320"/>
    <lineage>
        <taxon>Bacteria</taxon>
        <taxon>Bacillati</taxon>
        <taxon>Actinomycetota</taxon>
        <taxon>Actinomycetes</taxon>
        <taxon>Micrococcales</taxon>
        <taxon>Microbacteriaceae</taxon>
        <taxon>Leucobacter</taxon>
    </lineage>
</organism>
<dbReference type="InterPro" id="IPR000515">
    <property type="entry name" value="MetI-like"/>
</dbReference>
<dbReference type="PANTHER" id="PTHR30151:SF0">
    <property type="entry name" value="ABC TRANSPORTER PERMEASE PROTEIN MJ0413-RELATED"/>
    <property type="match status" value="1"/>
</dbReference>
<evidence type="ECO:0000256" key="5">
    <source>
        <dbReference type="ARBA" id="ARBA00022989"/>
    </source>
</evidence>
<evidence type="ECO:0000259" key="8">
    <source>
        <dbReference type="PROSITE" id="PS50928"/>
    </source>
</evidence>
<protein>
    <submittedName>
        <fullName evidence="9">ABC-type nitrate/sulfonate/bicarbonate transport system permease component</fullName>
    </submittedName>
</protein>
<proteinExistence type="inferred from homology"/>
<evidence type="ECO:0000256" key="2">
    <source>
        <dbReference type="ARBA" id="ARBA00022448"/>
    </source>
</evidence>
<evidence type="ECO:0000256" key="4">
    <source>
        <dbReference type="ARBA" id="ARBA00022692"/>
    </source>
</evidence>
<sequence>MSRTTLVPIGVGSLGAVTALGLWQWAAAGPLTASPLPTAIESISALFRLGSEPEMWRATGDTLYMALLGLLLAAVAGILLGVGIGVSPLALHATRVPLEFLKPIPPIVILPIVALVLGPTAGMGVFLVFFGCFVAIAVQTSAGVFDTDPVTRDTGRSYSMNRCEILGRIVLPSALPYIGTAIRVAAPTALIVAVVAGLLGGGPGLGQSLLLAQISGNQNELFAYVLLLGLLGLAVQGVSQWGERRLLHWHPQYRTEAV</sequence>
<accession>A0A4R6RWU1</accession>
<evidence type="ECO:0000256" key="7">
    <source>
        <dbReference type="RuleBase" id="RU363032"/>
    </source>
</evidence>